<feature type="domain" description="RING-type" evidence="9">
    <location>
        <begin position="18"/>
        <end position="59"/>
    </location>
</feature>
<dbReference type="InterPro" id="IPR043136">
    <property type="entry name" value="B30.2/SPRY_sf"/>
</dbReference>
<keyword evidence="12" id="KW-1185">Reference proteome</keyword>
<dbReference type="OrthoDB" id="6270329at2759"/>
<keyword evidence="6" id="KW-0862">Zinc</keyword>
<keyword evidence="4" id="KW-0479">Metal-binding</keyword>
<dbReference type="PRINTS" id="PR01407">
    <property type="entry name" value="BUTYPHLNCDUF"/>
</dbReference>
<dbReference type="CDD" id="cd12905">
    <property type="entry name" value="SPRY_PRY_A33L"/>
    <property type="match status" value="1"/>
</dbReference>
<comment type="caution">
    <text evidence="11">The sequence shown here is derived from an EMBL/GenBank/DDBJ whole genome shotgun (WGS) entry which is preliminary data.</text>
</comment>
<evidence type="ECO:0000259" key="10">
    <source>
        <dbReference type="PROSITE" id="PS50188"/>
    </source>
</evidence>
<dbReference type="SUPFAM" id="SSF57850">
    <property type="entry name" value="RING/U-box"/>
    <property type="match status" value="1"/>
</dbReference>
<dbReference type="GO" id="GO:0008270">
    <property type="term" value="F:zinc ion binding"/>
    <property type="evidence" value="ECO:0007669"/>
    <property type="project" value="UniProtKB-KW"/>
</dbReference>
<feature type="non-terminal residue" evidence="11">
    <location>
        <position position="1"/>
    </location>
</feature>
<dbReference type="InterPro" id="IPR018957">
    <property type="entry name" value="Znf_C3HC4_RING-type"/>
</dbReference>
<evidence type="ECO:0000256" key="6">
    <source>
        <dbReference type="ARBA" id="ARBA00022833"/>
    </source>
</evidence>
<dbReference type="PROSITE" id="PS50188">
    <property type="entry name" value="B302_SPRY"/>
    <property type="match status" value="1"/>
</dbReference>
<dbReference type="Pfam" id="PF13765">
    <property type="entry name" value="PRY"/>
    <property type="match status" value="1"/>
</dbReference>
<dbReference type="InterPro" id="IPR013320">
    <property type="entry name" value="ConA-like_dom_sf"/>
</dbReference>
<dbReference type="InterPro" id="IPR003879">
    <property type="entry name" value="Butyrophylin_SPRY"/>
</dbReference>
<evidence type="ECO:0000256" key="2">
    <source>
        <dbReference type="ARBA" id="ARBA00008518"/>
    </source>
</evidence>
<dbReference type="Gene3D" id="3.30.40.10">
    <property type="entry name" value="Zinc/RING finger domain, C3HC4 (zinc finger)"/>
    <property type="match status" value="1"/>
</dbReference>
<dbReference type="InterPro" id="IPR001841">
    <property type="entry name" value="Znf_RING"/>
</dbReference>
<dbReference type="Pfam" id="PF00097">
    <property type="entry name" value="zf-C3HC4"/>
    <property type="match status" value="1"/>
</dbReference>
<dbReference type="SMART" id="SM00589">
    <property type="entry name" value="PRY"/>
    <property type="match status" value="1"/>
</dbReference>
<accession>A0A7L4HPK1</accession>
<feature type="non-terminal residue" evidence="11">
    <location>
        <position position="507"/>
    </location>
</feature>
<dbReference type="Pfam" id="PF00622">
    <property type="entry name" value="SPRY"/>
    <property type="match status" value="1"/>
</dbReference>
<dbReference type="AlphaFoldDB" id="A0A7L4HPK1"/>
<dbReference type="InterPro" id="IPR013083">
    <property type="entry name" value="Znf_RING/FYVE/PHD"/>
</dbReference>
<dbReference type="InterPro" id="IPR017907">
    <property type="entry name" value="Znf_RING_CS"/>
</dbReference>
<protein>
    <submittedName>
        <fullName evidence="11">A33 protein</fullName>
    </submittedName>
</protein>
<dbReference type="InterPro" id="IPR001870">
    <property type="entry name" value="B30.2/SPRY"/>
</dbReference>
<evidence type="ECO:0000256" key="3">
    <source>
        <dbReference type="ARBA" id="ARBA00022490"/>
    </source>
</evidence>
<dbReference type="InterPro" id="IPR006574">
    <property type="entry name" value="PRY"/>
</dbReference>
<dbReference type="InterPro" id="IPR003877">
    <property type="entry name" value="SPRY_dom"/>
</dbReference>
<keyword evidence="5 7" id="KW-0863">Zinc-finger</keyword>
<keyword evidence="3" id="KW-0963">Cytoplasm</keyword>
<feature type="coiled-coil region" evidence="8">
    <location>
        <begin position="218"/>
        <end position="245"/>
    </location>
</feature>
<feature type="domain" description="B30.2/SPRY" evidence="10">
    <location>
        <begin position="311"/>
        <end position="507"/>
    </location>
</feature>
<dbReference type="SUPFAM" id="SSF49899">
    <property type="entry name" value="Concanavalin A-like lectins/glucanases"/>
    <property type="match status" value="1"/>
</dbReference>
<evidence type="ECO:0000259" key="9">
    <source>
        <dbReference type="PROSITE" id="PS50089"/>
    </source>
</evidence>
<dbReference type="PROSITE" id="PS50089">
    <property type="entry name" value="ZF_RING_2"/>
    <property type="match status" value="1"/>
</dbReference>
<evidence type="ECO:0000313" key="12">
    <source>
        <dbReference type="Proteomes" id="UP000539032"/>
    </source>
</evidence>
<name>A0A7L4HPK1_SCOUM</name>
<comment type="subcellular location">
    <subcellularLocation>
        <location evidence="1">Cytoplasm</location>
    </subcellularLocation>
</comment>
<organism evidence="11 12">
    <name type="scientific">Scopus umbretta</name>
    <name type="common">Hammerkop</name>
    <dbReference type="NCBI Taxonomy" id="33581"/>
    <lineage>
        <taxon>Eukaryota</taxon>
        <taxon>Metazoa</taxon>
        <taxon>Chordata</taxon>
        <taxon>Craniata</taxon>
        <taxon>Vertebrata</taxon>
        <taxon>Euteleostomi</taxon>
        <taxon>Archelosauria</taxon>
        <taxon>Archosauria</taxon>
        <taxon>Dinosauria</taxon>
        <taxon>Saurischia</taxon>
        <taxon>Theropoda</taxon>
        <taxon>Coelurosauria</taxon>
        <taxon>Aves</taxon>
        <taxon>Neognathae</taxon>
        <taxon>Neoaves</taxon>
        <taxon>Aequornithes</taxon>
        <taxon>Pelecaniformes</taxon>
        <taxon>Scopidae</taxon>
        <taxon>Scopus</taxon>
    </lineage>
</organism>
<dbReference type="InterPro" id="IPR050143">
    <property type="entry name" value="TRIM/RBCC"/>
</dbReference>
<dbReference type="Proteomes" id="UP000539032">
    <property type="component" value="Unassembled WGS sequence"/>
</dbReference>
<evidence type="ECO:0000313" key="11">
    <source>
        <dbReference type="EMBL" id="NXX55107.1"/>
    </source>
</evidence>
<dbReference type="EMBL" id="VZTL01021032">
    <property type="protein sequence ID" value="NXX55107.1"/>
    <property type="molecule type" value="Genomic_DNA"/>
</dbReference>
<evidence type="ECO:0000256" key="5">
    <source>
        <dbReference type="ARBA" id="ARBA00022771"/>
    </source>
</evidence>
<dbReference type="FunFam" id="2.60.120.920:FF:000004">
    <property type="entry name" value="Butyrophilin subfamily 1 member A1"/>
    <property type="match status" value="1"/>
</dbReference>
<comment type="similarity">
    <text evidence="2">Belongs to the TRIM/RBCC family.</text>
</comment>
<evidence type="ECO:0000256" key="7">
    <source>
        <dbReference type="PROSITE-ProRule" id="PRU00175"/>
    </source>
</evidence>
<evidence type="ECO:0000256" key="4">
    <source>
        <dbReference type="ARBA" id="ARBA00022723"/>
    </source>
</evidence>
<reference evidence="11 12" key="1">
    <citation type="submission" date="2020-02" db="EMBL/GenBank/DDBJ databases">
        <title>Bird 10,000 Genomes (B10K) Project - Family phase.</title>
        <authorList>
            <person name="Zhang G."/>
        </authorList>
    </citation>
    <scope>NUCLEOTIDE SEQUENCE [LARGE SCALE GENOMIC DNA]</scope>
    <source>
        <strain evidence="11">B10K-DU-002-70</strain>
        <tissue evidence="11">Muscle</tissue>
    </source>
</reference>
<sequence>AGMAGGSQDRSLREELTCAICCELFSEPVMLDCMHHFCKACIQGYWESCAHVPSCPQCRREFPSRAFRTHYLLSGLVEKVRQCGSAEHQHKMQVSDFCLAGGEGDGRCVSLVRAARAHHPLLPQLVSLPGSPLCASPGLRLCTQINGPSHPMHPFVCFSCQTHLLPFPSAQKVSRELNLKICAEFARLHQILEEEERAVLAELGAKEEQLLAELHGDVHRLEEGMSVLQRDIERIEQTLSKMEEVSLLEVSAGFLSLCCVTAGGRTGSLFVQLHELQTVTANSLCSSLQVESLDIRYVSGMKEADSLFRSLSLSLTGTTWRRDLISTPAPLTFDPESAHPNLVFSRDLTAVTERNRAQPVPSSPRRFRQCVNVLGSQTFDSGQHYWEVWVGSKTKWDLGVAAETVDRAAKVKLCPENGYWTLRLRNRTEYWATTTPWVRLTPCRPPRKVGVFLDCQEGTVAFFDAGDMSHLFTFHQVSAERYCSFFSTCFSDGRDNVEPMRLCHLAL</sequence>
<keyword evidence="8" id="KW-0175">Coiled coil</keyword>
<gene>
    <name evidence="11" type="primary">A33</name>
    <name evidence="11" type="ORF">SCOUMB_R09199</name>
</gene>
<evidence type="ECO:0000256" key="8">
    <source>
        <dbReference type="SAM" id="Coils"/>
    </source>
</evidence>
<dbReference type="PROSITE" id="PS00518">
    <property type="entry name" value="ZF_RING_1"/>
    <property type="match status" value="1"/>
</dbReference>
<evidence type="ECO:0000256" key="1">
    <source>
        <dbReference type="ARBA" id="ARBA00004496"/>
    </source>
</evidence>
<dbReference type="Gene3D" id="2.60.120.920">
    <property type="match status" value="1"/>
</dbReference>
<dbReference type="SMART" id="SM00184">
    <property type="entry name" value="RING"/>
    <property type="match status" value="1"/>
</dbReference>
<dbReference type="PANTHER" id="PTHR24103">
    <property type="entry name" value="E3 UBIQUITIN-PROTEIN LIGASE TRIM"/>
    <property type="match status" value="1"/>
</dbReference>
<proteinExistence type="inferred from homology"/>
<dbReference type="SMART" id="SM00449">
    <property type="entry name" value="SPRY"/>
    <property type="match status" value="1"/>
</dbReference>